<sequence>MARTDYVGRGGYNCKCLIIFVIIIVACLISVSIILVSREKDDPDLPQYSVLDAVLSQNATVTDTNLITADFTITLKATNTNKKNTTVFYGNTTHVSITRRIRQQVIASTSSPFIDPSSLGPGNSSNLTIDLHAQNKQFSFPTDDDTSPATVYDLVLRVRFRVGFGEGSNYNVKVLVTCYDLKCSFPTGFTADNSPTSATQSPSPVTLTMAYSLTKDTPVIKLHAKTHFPIKLVTTNFPIWQRQVRSTLIGLDLLGYVDGTLAAPAKLKASEEATSATVLTANVTQSSLSGRSFGNSGHASSFSHDAARSPQGWHQNRISSGFGRHPRRASAPTGACQFCAIPGHDIRVCRKLARLLRDNGMQSTAVVFNTSFDTENSQQKRDESEMKLVEGKSKNEQSGRVHDVESMGIALLSGTVCSGV</sequence>
<evidence type="ECO:0000256" key="2">
    <source>
        <dbReference type="SAM" id="Phobius"/>
    </source>
</evidence>
<dbReference type="Proteomes" id="UP000249390">
    <property type="component" value="Unassembled WGS sequence"/>
</dbReference>
<keyword evidence="2" id="KW-0812">Transmembrane</keyword>
<reference evidence="3 4" key="1">
    <citation type="submission" date="2018-06" db="EMBL/GenBank/DDBJ databases">
        <title>The Genome of Cuscuta australis (Dodder) Provides Insight into the Evolution of Plant Parasitism.</title>
        <authorList>
            <person name="Liu H."/>
        </authorList>
    </citation>
    <scope>NUCLEOTIDE SEQUENCE [LARGE SCALE GENOMIC DNA]</scope>
    <source>
        <strain evidence="4">cv. Yunnan</strain>
        <tissue evidence="3">Vines</tissue>
    </source>
</reference>
<dbReference type="PROSITE" id="PS51257">
    <property type="entry name" value="PROKAR_LIPOPROTEIN"/>
    <property type="match status" value="1"/>
</dbReference>
<keyword evidence="2" id="KW-1133">Transmembrane helix</keyword>
<evidence type="ECO:0000256" key="1">
    <source>
        <dbReference type="SAM" id="MobiDB-lite"/>
    </source>
</evidence>
<dbReference type="EMBL" id="NQVE01000150">
    <property type="protein sequence ID" value="RAL43944.1"/>
    <property type="molecule type" value="Genomic_DNA"/>
</dbReference>
<proteinExistence type="predicted"/>
<dbReference type="AlphaFoldDB" id="A0A328DEI4"/>
<evidence type="ECO:0000313" key="4">
    <source>
        <dbReference type="Proteomes" id="UP000249390"/>
    </source>
</evidence>
<feature type="transmembrane region" description="Helical" evidence="2">
    <location>
        <begin position="12"/>
        <end position="36"/>
    </location>
</feature>
<feature type="compositionally biased region" description="Basic and acidic residues" evidence="1">
    <location>
        <begin position="378"/>
        <end position="401"/>
    </location>
</feature>
<name>A0A328DEI4_9ASTE</name>
<keyword evidence="2" id="KW-0472">Membrane</keyword>
<accession>A0A328DEI4</accession>
<comment type="caution">
    <text evidence="3">The sequence shown here is derived from an EMBL/GenBank/DDBJ whole genome shotgun (WGS) entry which is preliminary data.</text>
</comment>
<gene>
    <name evidence="3" type="ORF">DM860_014080</name>
</gene>
<protein>
    <recommendedName>
        <fullName evidence="5">Late embryogenesis abundant protein LEA-2 subgroup domain-containing protein</fullName>
    </recommendedName>
</protein>
<keyword evidence="4" id="KW-1185">Reference proteome</keyword>
<feature type="compositionally biased region" description="Polar residues" evidence="1">
    <location>
        <begin position="292"/>
        <end position="303"/>
    </location>
</feature>
<evidence type="ECO:0008006" key="5">
    <source>
        <dbReference type="Google" id="ProtNLM"/>
    </source>
</evidence>
<evidence type="ECO:0000313" key="3">
    <source>
        <dbReference type="EMBL" id="RAL43944.1"/>
    </source>
</evidence>
<feature type="region of interest" description="Disordered" evidence="1">
    <location>
        <begin position="292"/>
        <end position="326"/>
    </location>
</feature>
<organism evidence="3 4">
    <name type="scientific">Cuscuta australis</name>
    <dbReference type="NCBI Taxonomy" id="267555"/>
    <lineage>
        <taxon>Eukaryota</taxon>
        <taxon>Viridiplantae</taxon>
        <taxon>Streptophyta</taxon>
        <taxon>Embryophyta</taxon>
        <taxon>Tracheophyta</taxon>
        <taxon>Spermatophyta</taxon>
        <taxon>Magnoliopsida</taxon>
        <taxon>eudicotyledons</taxon>
        <taxon>Gunneridae</taxon>
        <taxon>Pentapetalae</taxon>
        <taxon>asterids</taxon>
        <taxon>lamiids</taxon>
        <taxon>Solanales</taxon>
        <taxon>Convolvulaceae</taxon>
        <taxon>Cuscuteae</taxon>
        <taxon>Cuscuta</taxon>
        <taxon>Cuscuta subgen. Grammica</taxon>
        <taxon>Cuscuta sect. Cleistogrammica</taxon>
    </lineage>
</organism>
<feature type="region of interest" description="Disordered" evidence="1">
    <location>
        <begin position="376"/>
        <end position="401"/>
    </location>
</feature>